<organism evidence="3 4">
    <name type="scientific">Mycoplasmopsis citelli</name>
    <dbReference type="NCBI Taxonomy" id="171281"/>
    <lineage>
        <taxon>Bacteria</taxon>
        <taxon>Bacillati</taxon>
        <taxon>Mycoplasmatota</taxon>
        <taxon>Mycoplasmoidales</taxon>
        <taxon>Metamycoplasmataceae</taxon>
        <taxon>Mycoplasmopsis</taxon>
    </lineage>
</organism>
<proteinExistence type="predicted"/>
<feature type="compositionally biased region" description="Basic and acidic residues" evidence="1">
    <location>
        <begin position="98"/>
        <end position="107"/>
    </location>
</feature>
<gene>
    <name evidence="3" type="ORF">NCTC10181_00243</name>
</gene>
<feature type="compositionally biased region" description="Polar residues" evidence="1">
    <location>
        <begin position="81"/>
        <end position="97"/>
    </location>
</feature>
<feature type="chain" id="PRO_5019539841" description="Lipoprotein" evidence="2">
    <location>
        <begin position="21"/>
        <end position="107"/>
    </location>
</feature>
<dbReference type="KEGG" id="mcit:NCTC10181_00243"/>
<sequence length="107" mass="11790">MKRTFYWPLLLAISPIIAFASVSCSDATGSKNIESEFSNEESGSENPDKNINNENDLLSNEKLNSVVADDGSKSSQDSDNKPQMQKTPENKINNSKSKITENSEKMS</sequence>
<evidence type="ECO:0000256" key="2">
    <source>
        <dbReference type="SAM" id="SignalP"/>
    </source>
</evidence>
<dbReference type="EMBL" id="LR215036">
    <property type="protein sequence ID" value="VEU74406.1"/>
    <property type="molecule type" value="Genomic_DNA"/>
</dbReference>
<evidence type="ECO:0000256" key="1">
    <source>
        <dbReference type="SAM" id="MobiDB-lite"/>
    </source>
</evidence>
<evidence type="ECO:0008006" key="5">
    <source>
        <dbReference type="Google" id="ProtNLM"/>
    </source>
</evidence>
<feature type="compositionally biased region" description="Polar residues" evidence="1">
    <location>
        <begin position="49"/>
        <end position="63"/>
    </location>
</feature>
<feature type="signal peptide" evidence="2">
    <location>
        <begin position="1"/>
        <end position="20"/>
    </location>
</feature>
<dbReference type="AlphaFoldDB" id="A0A449B1G2"/>
<dbReference type="PROSITE" id="PS51257">
    <property type="entry name" value="PROKAR_LIPOPROTEIN"/>
    <property type="match status" value="1"/>
</dbReference>
<feature type="region of interest" description="Disordered" evidence="1">
    <location>
        <begin position="28"/>
        <end position="107"/>
    </location>
</feature>
<dbReference type="RefSeq" id="WP_129725239.1">
    <property type="nucleotide sequence ID" value="NZ_LR215036.1"/>
</dbReference>
<dbReference type="Proteomes" id="UP000290985">
    <property type="component" value="Chromosome"/>
</dbReference>
<feature type="compositionally biased region" description="Basic and acidic residues" evidence="1">
    <location>
        <begin position="70"/>
        <end position="80"/>
    </location>
</feature>
<evidence type="ECO:0000313" key="3">
    <source>
        <dbReference type="EMBL" id="VEU74406.1"/>
    </source>
</evidence>
<evidence type="ECO:0000313" key="4">
    <source>
        <dbReference type="Proteomes" id="UP000290985"/>
    </source>
</evidence>
<keyword evidence="4" id="KW-1185">Reference proteome</keyword>
<name>A0A449B1G2_9BACT</name>
<reference evidence="3 4" key="1">
    <citation type="submission" date="2019-01" db="EMBL/GenBank/DDBJ databases">
        <authorList>
            <consortium name="Pathogen Informatics"/>
        </authorList>
    </citation>
    <scope>NUCLEOTIDE SEQUENCE [LARGE SCALE GENOMIC DNA]</scope>
    <source>
        <strain evidence="3 4">NCTC10181</strain>
    </source>
</reference>
<accession>A0A449B1G2</accession>
<protein>
    <recommendedName>
        <fullName evidence="5">Lipoprotein</fullName>
    </recommendedName>
</protein>
<keyword evidence="2" id="KW-0732">Signal</keyword>